<dbReference type="GeneID" id="105907347"/>
<evidence type="ECO:0000313" key="3">
    <source>
        <dbReference type="Proteomes" id="UP000515152"/>
    </source>
</evidence>
<feature type="compositionally biased region" description="Low complexity" evidence="2">
    <location>
        <begin position="142"/>
        <end position="151"/>
    </location>
</feature>
<evidence type="ECO:0000256" key="1">
    <source>
        <dbReference type="SAM" id="Coils"/>
    </source>
</evidence>
<dbReference type="OrthoDB" id="10014385at2759"/>
<keyword evidence="1" id="KW-0175">Coiled coil</keyword>
<protein>
    <submittedName>
        <fullName evidence="4">Dystrotelin</fullName>
    </submittedName>
</protein>
<reference evidence="4" key="1">
    <citation type="submission" date="2025-08" db="UniProtKB">
        <authorList>
            <consortium name="RefSeq"/>
        </authorList>
    </citation>
    <scope>IDENTIFICATION</scope>
</reference>
<feature type="region of interest" description="Disordered" evidence="2">
    <location>
        <begin position="63"/>
        <end position="213"/>
    </location>
</feature>
<dbReference type="KEGG" id="char:105907347"/>
<evidence type="ECO:0000256" key="2">
    <source>
        <dbReference type="SAM" id="MobiDB-lite"/>
    </source>
</evidence>
<organism evidence="3 4">
    <name type="scientific">Clupea harengus</name>
    <name type="common">Atlantic herring</name>
    <dbReference type="NCBI Taxonomy" id="7950"/>
    <lineage>
        <taxon>Eukaryota</taxon>
        <taxon>Metazoa</taxon>
        <taxon>Chordata</taxon>
        <taxon>Craniata</taxon>
        <taxon>Vertebrata</taxon>
        <taxon>Euteleostomi</taxon>
        <taxon>Actinopterygii</taxon>
        <taxon>Neopterygii</taxon>
        <taxon>Teleostei</taxon>
        <taxon>Clupei</taxon>
        <taxon>Clupeiformes</taxon>
        <taxon>Clupeoidei</taxon>
        <taxon>Clupeidae</taxon>
        <taxon>Clupea</taxon>
    </lineage>
</organism>
<name>A0A6P8GJU3_CLUHA</name>
<dbReference type="CTD" id="391475"/>
<sequence length="243" mass="27443">MRDLQRDKWLLEKEFQVWRAATQSEHDSLEDRYAELEATMETLSQHNQSMEQELRHVRHALSLRTVNTGDVPHPFHTPPSPDYSEGMGGPQDSRPESPASQHLCGEEGEESTREEEIAEMNQEAEEEESRECSKEEDDFELSLRSDSSGSGDDPRPPDATSAPPQCVDGTEEPLLGEDTGGGDCEEETLCGRSQEDHQGSASEEEDEGEEEQLCELQQVHSGEMCSWWQRKASEILCQTSYPW</sequence>
<accession>A0A6P8GJU3</accession>
<gene>
    <name evidence="4" type="primary">dytn</name>
</gene>
<keyword evidence="3" id="KW-1185">Reference proteome</keyword>
<dbReference type="Proteomes" id="UP000515152">
    <property type="component" value="Chromosome 16"/>
</dbReference>
<feature type="compositionally biased region" description="Acidic residues" evidence="2">
    <location>
        <begin position="116"/>
        <end position="140"/>
    </location>
</feature>
<dbReference type="RefSeq" id="XP_031439268.1">
    <property type="nucleotide sequence ID" value="XM_031583408.2"/>
</dbReference>
<dbReference type="AlphaFoldDB" id="A0A6P8GJU3"/>
<proteinExistence type="predicted"/>
<feature type="coiled-coil region" evidence="1">
    <location>
        <begin position="19"/>
        <end position="60"/>
    </location>
</feature>
<feature type="compositionally biased region" description="Acidic residues" evidence="2">
    <location>
        <begin position="202"/>
        <end position="213"/>
    </location>
</feature>
<evidence type="ECO:0000313" key="4">
    <source>
        <dbReference type="RefSeq" id="XP_031439268.1"/>
    </source>
</evidence>